<protein>
    <recommendedName>
        <fullName evidence="1">HAT C-terminal dimerisation domain-containing protein</fullName>
    </recommendedName>
</protein>
<dbReference type="Pfam" id="PF05699">
    <property type="entry name" value="Dimer_Tnp_hAT"/>
    <property type="match status" value="1"/>
</dbReference>
<evidence type="ECO:0000259" key="1">
    <source>
        <dbReference type="Pfam" id="PF05699"/>
    </source>
</evidence>
<sequence length="59" mass="6580">MARENLALPGTSDLSERVFSDGVDLVTATRASLGVESIRAAMLVENWRKEGFLWKVEEK</sequence>
<dbReference type="EMBL" id="JADGJD010000803">
    <property type="protein sequence ID" value="KAJ3048371.1"/>
    <property type="molecule type" value="Genomic_DNA"/>
</dbReference>
<name>A0AAD5S8R8_9FUNG</name>
<dbReference type="AlphaFoldDB" id="A0AAD5S8R8"/>
<feature type="non-terminal residue" evidence="2">
    <location>
        <position position="59"/>
    </location>
</feature>
<comment type="caution">
    <text evidence="2">The sequence shown here is derived from an EMBL/GenBank/DDBJ whole genome shotgun (WGS) entry which is preliminary data.</text>
</comment>
<evidence type="ECO:0000313" key="2">
    <source>
        <dbReference type="EMBL" id="KAJ3048371.1"/>
    </source>
</evidence>
<feature type="domain" description="HAT C-terminal dimerisation" evidence="1">
    <location>
        <begin position="1"/>
        <end position="47"/>
    </location>
</feature>
<accession>A0AAD5S8R8</accession>
<evidence type="ECO:0000313" key="3">
    <source>
        <dbReference type="Proteomes" id="UP001212841"/>
    </source>
</evidence>
<organism evidence="2 3">
    <name type="scientific">Rhizophlyctis rosea</name>
    <dbReference type="NCBI Taxonomy" id="64517"/>
    <lineage>
        <taxon>Eukaryota</taxon>
        <taxon>Fungi</taxon>
        <taxon>Fungi incertae sedis</taxon>
        <taxon>Chytridiomycota</taxon>
        <taxon>Chytridiomycota incertae sedis</taxon>
        <taxon>Chytridiomycetes</taxon>
        <taxon>Rhizophlyctidales</taxon>
        <taxon>Rhizophlyctidaceae</taxon>
        <taxon>Rhizophlyctis</taxon>
    </lineage>
</organism>
<proteinExistence type="predicted"/>
<gene>
    <name evidence="2" type="ORF">HK097_010640</name>
</gene>
<dbReference type="Proteomes" id="UP001212841">
    <property type="component" value="Unassembled WGS sequence"/>
</dbReference>
<reference evidence="2" key="1">
    <citation type="submission" date="2020-05" db="EMBL/GenBank/DDBJ databases">
        <title>Phylogenomic resolution of chytrid fungi.</title>
        <authorList>
            <person name="Stajich J.E."/>
            <person name="Amses K."/>
            <person name="Simmons R."/>
            <person name="Seto K."/>
            <person name="Myers J."/>
            <person name="Bonds A."/>
            <person name="Quandt C.A."/>
            <person name="Barry K."/>
            <person name="Liu P."/>
            <person name="Grigoriev I."/>
            <person name="Longcore J.E."/>
            <person name="James T.Y."/>
        </authorList>
    </citation>
    <scope>NUCLEOTIDE SEQUENCE</scope>
    <source>
        <strain evidence="2">JEL0318</strain>
    </source>
</reference>
<dbReference type="InterPro" id="IPR008906">
    <property type="entry name" value="HATC_C_dom"/>
</dbReference>
<dbReference type="GO" id="GO:0046983">
    <property type="term" value="F:protein dimerization activity"/>
    <property type="evidence" value="ECO:0007669"/>
    <property type="project" value="InterPro"/>
</dbReference>
<keyword evidence="3" id="KW-1185">Reference proteome</keyword>